<feature type="domain" description="HTH La-type RNA-binding" evidence="4">
    <location>
        <begin position="499"/>
        <end position="590"/>
    </location>
</feature>
<dbReference type="PANTHER" id="PTHR22792">
    <property type="entry name" value="LUPUS LA PROTEIN-RELATED"/>
    <property type="match status" value="1"/>
</dbReference>
<dbReference type="Proteomes" id="UP000054324">
    <property type="component" value="Unassembled WGS sequence"/>
</dbReference>
<dbReference type="InterPro" id="IPR009818">
    <property type="entry name" value="PAM2_motif"/>
</dbReference>
<name>A0A075ACZ3_OPIVI</name>
<dbReference type="InterPro" id="IPR006607">
    <property type="entry name" value="DM15"/>
</dbReference>
<evidence type="ECO:0000259" key="4">
    <source>
        <dbReference type="PROSITE" id="PS50961"/>
    </source>
</evidence>
<dbReference type="Pfam" id="PF05383">
    <property type="entry name" value="La"/>
    <property type="match status" value="1"/>
</dbReference>
<dbReference type="GO" id="GO:0010494">
    <property type="term" value="C:cytoplasmic stress granule"/>
    <property type="evidence" value="ECO:0007669"/>
    <property type="project" value="TreeGrafter"/>
</dbReference>
<feature type="compositionally biased region" description="Polar residues" evidence="3">
    <location>
        <begin position="300"/>
        <end position="328"/>
    </location>
</feature>
<sequence>MVRRTFSGITLMDFKYSMGPTSSRSWSTPTKLSTQDARKTLLSLSVSSGPLRDYEMEYETRLAILDLFPLAYCRLRGDLILTYALFEQSLANSDDSSVTAGSNSRPNGCISNKENPWCKGASGDSSDMEFGTVTRDSDWPTLQSAVTLAPHPAASGVMGTKGKDKPKRKNVDSSLDDVAVESRPQTVTGGSQKKKWEQATIECIFPKPVCFDTNEPSRTRWNRSSGMYLLVVDVCADISEHDKENQHNGKGSEQCGGSEKSGSFMRTSDRTSGVGNQQGGRPRPFVRFVRFSKPSRPQRRQSNTSAQSTPNSVRGTAVQNTTGVSQSHAGPRWSTGEPAALFSGRSSSQNRPINPRLNGIPHPFIPIPLYGPASQSPGVSPTFLSTLGYPFLMVYPTAPATAPVVSGNVGNPDFGLPAATDTSGSTNSGSITPTLTTPLINPKPTGLSTSGSVFTPNFASPLVPITAPAGAVNGTVPTIYSASAIAQPTDLCFLATSSNDPTIIVRHQILHQVEFYFSEDNLARDLFLRRQMDSEGWVSVSVIASFNRVASLSSDLGEILEAIRVSPWLEVDVENARVRCRVRPSMWVLPSAVRDKSDKSTGLNPNAPEFVPSHAAPDSTGTNSTVALTPADTGGQEELNFSFSEEPRSGVVKSVERDGFLSDDYHRTRTSSTTSEEDIDDAMLSSLLVIAPSHEGTGWTSTSTVATCDQFETSTTPSLTKSLDVATRPPPLESESLQALVEDLCKAVTESRLETTDAQEERYSGPSEKPVVTSSGVAVVSYASSTIPTSGNTTPPDSKYHSPTLFCPASFVSFPPAPLSAPPHPSAANHAQLIYANQCIPYPQNSFVGQSPYAFMASSTLPSPGSFFLAPVNRAPFISHTPSVYYVPQFAPIPTNAPLLNVMSPQSTLPTPNGMASLKPEIQRQENRRTDLKGRIAGFFPVSANCENRQPQRAFRKRSQSGGEAFTTIQSQVGFLLNPSTSRMELNPGASDTILNEQSITHQHQTLVQEKGFTFHAYNQFRAKCLRDREAKGKGLSQEMNILYSFWSFFLREHFNRTMYKDFRRHALEDAKEGARYGMECLFRFYSYGLEKRFRKAIFRDFQEEALREYDAGHLYGLEKFWAFLHYSRRKVKVEDRLQDLLDNKYRTLQDFRVNEEALREYDAGHLYGLEKFWAFLHYSRRKVKVEDRLQDLLDNKYRTLQDFRVNVAELRREQSRCRVFTRATDRPVTPAALIMELEHLVQSISQAVSAWAKELSHLGIACERCKRVQKEMARLSSGDFVVLESLPTPLLSNSLKIALGCAQENCFDTLDQLKCSVLNVLDRLNSLRSCLIRCISPTACNPNDLIELLQALTDFQSAVVDEYDSAQLYQCDTVMSFGLKCSQLYPTFDPSVSLVHRIWNEEILDKLYVLGNRS</sequence>
<dbReference type="STRING" id="6198.A0A075ACZ3"/>
<organism evidence="5 6">
    <name type="scientific">Opisthorchis viverrini</name>
    <name type="common">Southeast Asian liver fluke</name>
    <dbReference type="NCBI Taxonomy" id="6198"/>
    <lineage>
        <taxon>Eukaryota</taxon>
        <taxon>Metazoa</taxon>
        <taxon>Spiralia</taxon>
        <taxon>Lophotrochozoa</taxon>
        <taxon>Platyhelminthes</taxon>
        <taxon>Trematoda</taxon>
        <taxon>Digenea</taxon>
        <taxon>Opisthorchiida</taxon>
        <taxon>Opisthorchiata</taxon>
        <taxon>Opisthorchiidae</taxon>
        <taxon>Opisthorchis</taxon>
    </lineage>
</organism>
<dbReference type="OrthoDB" id="340227at2759"/>
<dbReference type="InterPro" id="IPR036388">
    <property type="entry name" value="WH-like_DNA-bd_sf"/>
</dbReference>
<dbReference type="Pfam" id="PF07145">
    <property type="entry name" value="PAM2"/>
    <property type="match status" value="1"/>
</dbReference>
<dbReference type="SMART" id="SM00684">
    <property type="entry name" value="DM15"/>
    <property type="match status" value="3"/>
</dbReference>
<feature type="region of interest" description="Disordered" evidence="3">
    <location>
        <begin position="594"/>
        <end position="638"/>
    </location>
</feature>
<evidence type="ECO:0000313" key="6">
    <source>
        <dbReference type="Proteomes" id="UP000054324"/>
    </source>
</evidence>
<dbReference type="CTD" id="20314550"/>
<feature type="compositionally biased region" description="Polar residues" evidence="3">
    <location>
        <begin position="420"/>
        <end position="430"/>
    </location>
</feature>
<dbReference type="PANTHER" id="PTHR22792:SF132">
    <property type="entry name" value="LA-RELATED PROTEIN 1"/>
    <property type="match status" value="1"/>
</dbReference>
<dbReference type="GO" id="GO:0005829">
    <property type="term" value="C:cytosol"/>
    <property type="evidence" value="ECO:0007669"/>
    <property type="project" value="TreeGrafter"/>
</dbReference>
<dbReference type="Gene3D" id="1.10.10.10">
    <property type="entry name" value="Winged helix-like DNA-binding domain superfamily/Winged helix DNA-binding domain"/>
    <property type="match status" value="1"/>
</dbReference>
<dbReference type="GO" id="GO:0000339">
    <property type="term" value="F:RNA cap binding"/>
    <property type="evidence" value="ECO:0007669"/>
    <property type="project" value="InterPro"/>
</dbReference>
<feature type="region of interest" description="Disordered" evidence="3">
    <location>
        <begin position="152"/>
        <end position="176"/>
    </location>
</feature>
<dbReference type="GeneID" id="20314550"/>
<evidence type="ECO:0000256" key="2">
    <source>
        <dbReference type="PROSITE-ProRule" id="PRU00332"/>
    </source>
</evidence>
<dbReference type="CDD" id="cd07323">
    <property type="entry name" value="LAM"/>
    <property type="match status" value="1"/>
</dbReference>
<feature type="compositionally biased region" description="Low complexity" evidence="3">
    <location>
        <begin position="431"/>
        <end position="442"/>
    </location>
</feature>
<dbReference type="GO" id="GO:0045727">
    <property type="term" value="P:positive regulation of translation"/>
    <property type="evidence" value="ECO:0007669"/>
    <property type="project" value="TreeGrafter"/>
</dbReference>
<gene>
    <name evidence="5" type="ORF">T265_00362</name>
</gene>
<dbReference type="InterPro" id="IPR036390">
    <property type="entry name" value="WH_DNA-bd_sf"/>
</dbReference>
<proteinExistence type="predicted"/>
<feature type="compositionally biased region" description="Polar residues" evidence="3">
    <location>
        <begin position="94"/>
        <end position="114"/>
    </location>
</feature>
<protein>
    <recommendedName>
        <fullName evidence="4">HTH La-type RNA-binding domain-containing protein</fullName>
    </recommendedName>
</protein>
<feature type="region of interest" description="Disordered" evidence="3">
    <location>
        <begin position="420"/>
        <end position="442"/>
    </location>
</feature>
<dbReference type="Pfam" id="PF21071">
    <property type="entry name" value="LARP1_HEAT"/>
    <property type="match status" value="1"/>
</dbReference>
<dbReference type="GO" id="GO:0048255">
    <property type="term" value="P:mRNA stabilization"/>
    <property type="evidence" value="ECO:0007669"/>
    <property type="project" value="InterPro"/>
</dbReference>
<feature type="compositionally biased region" description="Low complexity" evidence="3">
    <location>
        <begin position="281"/>
        <end position="291"/>
    </location>
</feature>
<dbReference type="PROSITE" id="PS50961">
    <property type="entry name" value="HTH_LA"/>
    <property type="match status" value="1"/>
</dbReference>
<dbReference type="RefSeq" id="XP_009162371.1">
    <property type="nucleotide sequence ID" value="XM_009164107.1"/>
</dbReference>
<evidence type="ECO:0000256" key="1">
    <source>
        <dbReference type="ARBA" id="ARBA00022884"/>
    </source>
</evidence>
<keyword evidence="1 2" id="KW-0694">RNA-binding</keyword>
<dbReference type="InterPro" id="IPR045180">
    <property type="entry name" value="La_dom_prot"/>
</dbReference>
<feature type="compositionally biased region" description="Polar residues" evidence="3">
    <location>
        <begin position="260"/>
        <end position="275"/>
    </location>
</feature>
<feature type="region of interest" description="Disordered" evidence="3">
    <location>
        <begin position="242"/>
        <end position="355"/>
    </location>
</feature>
<keyword evidence="6" id="KW-1185">Reference proteome</keyword>
<feature type="region of interest" description="Disordered" evidence="3">
    <location>
        <begin position="94"/>
        <end position="116"/>
    </location>
</feature>
<dbReference type="KEGG" id="ovi:T265_00362"/>
<reference evidence="5 6" key="1">
    <citation type="submission" date="2013-11" db="EMBL/GenBank/DDBJ databases">
        <title>Opisthorchis viverrini - life in the bile duct.</title>
        <authorList>
            <person name="Young N.D."/>
            <person name="Nagarajan N."/>
            <person name="Lin S.J."/>
            <person name="Korhonen P.K."/>
            <person name="Jex A.R."/>
            <person name="Hall R.S."/>
            <person name="Safavi-Hemami H."/>
            <person name="Kaewkong W."/>
            <person name="Bertrand D."/>
            <person name="Gao S."/>
            <person name="Seet Q."/>
            <person name="Wongkham S."/>
            <person name="Teh B.T."/>
            <person name="Wongkham C."/>
            <person name="Intapan P.M."/>
            <person name="Maleewong W."/>
            <person name="Yang X."/>
            <person name="Hu M."/>
            <person name="Wang Z."/>
            <person name="Hofmann A."/>
            <person name="Sternberg P.W."/>
            <person name="Tan P."/>
            <person name="Wang J."/>
            <person name="Gasser R.B."/>
        </authorList>
    </citation>
    <scope>NUCLEOTIDE SEQUENCE [LARGE SCALE GENOMIC DNA]</scope>
</reference>
<dbReference type="SUPFAM" id="SSF46785">
    <property type="entry name" value="Winged helix' DNA-binding domain"/>
    <property type="match status" value="1"/>
</dbReference>
<accession>A0A075ACZ3</accession>
<dbReference type="SMART" id="SM00715">
    <property type="entry name" value="LA"/>
    <property type="match status" value="1"/>
</dbReference>
<dbReference type="InterPro" id="IPR006630">
    <property type="entry name" value="La_HTH"/>
</dbReference>
<evidence type="ECO:0000313" key="5">
    <source>
        <dbReference type="EMBL" id="KER33925.1"/>
    </source>
</evidence>
<evidence type="ECO:0000256" key="3">
    <source>
        <dbReference type="SAM" id="MobiDB-lite"/>
    </source>
</evidence>
<dbReference type="EMBL" id="KL596621">
    <property type="protein sequence ID" value="KER33925.1"/>
    <property type="molecule type" value="Genomic_DNA"/>
</dbReference>